<gene>
    <name evidence="6" type="ORF">MVEN_00156500</name>
</gene>
<evidence type="ECO:0000256" key="3">
    <source>
        <dbReference type="ARBA" id="ARBA00022833"/>
    </source>
</evidence>
<name>A0A8H7DAJ1_9AGAR</name>
<dbReference type="SUPFAM" id="SSF144232">
    <property type="entry name" value="HIT/MYND zinc finger-like"/>
    <property type="match status" value="1"/>
</dbReference>
<evidence type="ECO:0000313" key="6">
    <source>
        <dbReference type="EMBL" id="KAF7368349.1"/>
    </source>
</evidence>
<keyword evidence="3" id="KW-0862">Zinc</keyword>
<dbReference type="Gene3D" id="6.10.140.2220">
    <property type="match status" value="1"/>
</dbReference>
<proteinExistence type="predicted"/>
<evidence type="ECO:0000259" key="5">
    <source>
        <dbReference type="PROSITE" id="PS50865"/>
    </source>
</evidence>
<protein>
    <recommendedName>
        <fullName evidence="5">MYND-type domain-containing protein</fullName>
    </recommendedName>
</protein>
<dbReference type="InterPro" id="IPR002893">
    <property type="entry name" value="Znf_MYND"/>
</dbReference>
<dbReference type="Pfam" id="PF01753">
    <property type="entry name" value="zf-MYND"/>
    <property type="match status" value="1"/>
</dbReference>
<comment type="caution">
    <text evidence="6">The sequence shown here is derived from an EMBL/GenBank/DDBJ whole genome shotgun (WGS) entry which is preliminary data.</text>
</comment>
<evidence type="ECO:0000256" key="4">
    <source>
        <dbReference type="PROSITE-ProRule" id="PRU00134"/>
    </source>
</evidence>
<dbReference type="AlphaFoldDB" id="A0A8H7DAJ1"/>
<dbReference type="GO" id="GO:0008270">
    <property type="term" value="F:zinc ion binding"/>
    <property type="evidence" value="ECO:0007669"/>
    <property type="project" value="UniProtKB-KW"/>
</dbReference>
<keyword evidence="7" id="KW-1185">Reference proteome</keyword>
<accession>A0A8H7DAJ1</accession>
<reference evidence="6" key="1">
    <citation type="submission" date="2020-05" db="EMBL/GenBank/DDBJ databases">
        <title>Mycena genomes resolve the evolution of fungal bioluminescence.</title>
        <authorList>
            <person name="Tsai I.J."/>
        </authorList>
    </citation>
    <scope>NUCLEOTIDE SEQUENCE</scope>
    <source>
        <strain evidence="6">CCC161011</strain>
    </source>
</reference>
<sequence>MSRRSACQTMYYCSAACQLVDWRAGGHKTKCASLRTSCEQSFFSSYPILMKIADHADPFSSRKLSFMRFILHDDYLAHRCEVFCRQIGFMKQNPGGDFYTLFWYTEGKVDIDVHAIGEYPETYDWGVDWEYYRRRKAQSKGRMDLHLMVISQLGGTEARMFPKRSRDDSVAIGQREIAERPYRVAEDEAEEIERLVLALRDKDEGCIH</sequence>
<dbReference type="OrthoDB" id="3029214at2759"/>
<feature type="domain" description="MYND-type" evidence="5">
    <location>
        <begin position="1"/>
        <end position="31"/>
    </location>
</feature>
<dbReference type="PROSITE" id="PS50865">
    <property type="entry name" value="ZF_MYND_2"/>
    <property type="match status" value="1"/>
</dbReference>
<dbReference type="EMBL" id="JACAZI010000002">
    <property type="protein sequence ID" value="KAF7368349.1"/>
    <property type="molecule type" value="Genomic_DNA"/>
</dbReference>
<dbReference type="Proteomes" id="UP000620124">
    <property type="component" value="Unassembled WGS sequence"/>
</dbReference>
<keyword evidence="1" id="KW-0479">Metal-binding</keyword>
<evidence type="ECO:0000256" key="2">
    <source>
        <dbReference type="ARBA" id="ARBA00022771"/>
    </source>
</evidence>
<keyword evidence="2 4" id="KW-0863">Zinc-finger</keyword>
<evidence type="ECO:0000313" key="7">
    <source>
        <dbReference type="Proteomes" id="UP000620124"/>
    </source>
</evidence>
<evidence type="ECO:0000256" key="1">
    <source>
        <dbReference type="ARBA" id="ARBA00022723"/>
    </source>
</evidence>
<organism evidence="6 7">
    <name type="scientific">Mycena venus</name>
    <dbReference type="NCBI Taxonomy" id="2733690"/>
    <lineage>
        <taxon>Eukaryota</taxon>
        <taxon>Fungi</taxon>
        <taxon>Dikarya</taxon>
        <taxon>Basidiomycota</taxon>
        <taxon>Agaricomycotina</taxon>
        <taxon>Agaricomycetes</taxon>
        <taxon>Agaricomycetidae</taxon>
        <taxon>Agaricales</taxon>
        <taxon>Marasmiineae</taxon>
        <taxon>Mycenaceae</taxon>
        <taxon>Mycena</taxon>
    </lineage>
</organism>